<feature type="compositionally biased region" description="Basic and acidic residues" evidence="1">
    <location>
        <begin position="158"/>
        <end position="168"/>
    </location>
</feature>
<accession>A0A6A6Z3R5</accession>
<dbReference type="GeneID" id="54462681"/>
<proteinExistence type="predicted"/>
<dbReference type="RefSeq" id="XP_033582257.1">
    <property type="nucleotide sequence ID" value="XM_033721788.1"/>
</dbReference>
<reference evidence="2 4" key="1">
    <citation type="journal article" date="2020" name="Stud. Mycol.">
        <title>101 Dothideomycetes genomes: a test case for predicting lifestyles and emergence of pathogens.</title>
        <authorList>
            <person name="Haridas S."/>
            <person name="Albert R."/>
            <person name="Binder M."/>
            <person name="Bloem J."/>
            <person name="Labutti K."/>
            <person name="Salamov A."/>
            <person name="Andreopoulos B."/>
            <person name="Baker S."/>
            <person name="Barry K."/>
            <person name="Bills G."/>
            <person name="Bluhm B."/>
            <person name="Cannon C."/>
            <person name="Castanera R."/>
            <person name="Culley D."/>
            <person name="Daum C."/>
            <person name="Ezra D."/>
            <person name="Gonzalez J."/>
            <person name="Henrissat B."/>
            <person name="Kuo A."/>
            <person name="Liang C."/>
            <person name="Lipzen A."/>
            <person name="Lutzoni F."/>
            <person name="Magnuson J."/>
            <person name="Mondo S."/>
            <person name="Nolan M."/>
            <person name="Ohm R."/>
            <person name="Pangilinan J."/>
            <person name="Park H.-J."/>
            <person name="Ramirez L."/>
            <person name="Alfaro M."/>
            <person name="Sun H."/>
            <person name="Tritt A."/>
            <person name="Yoshinaga Y."/>
            <person name="Zwiers L.-H."/>
            <person name="Turgeon B."/>
            <person name="Goodwin S."/>
            <person name="Spatafora J."/>
            <person name="Crous P."/>
            <person name="Grigoriev I."/>
        </authorList>
    </citation>
    <scope>NUCLEOTIDE SEQUENCE</scope>
    <source>
        <strain evidence="2 4">CBS 304.34</strain>
    </source>
</reference>
<dbReference type="AlphaFoldDB" id="A0A6A6Z3R5"/>
<evidence type="ECO:0000313" key="2">
    <source>
        <dbReference type="EMBL" id="KAF2815293.1"/>
    </source>
</evidence>
<protein>
    <submittedName>
        <fullName evidence="2 4">Uncharacterized protein</fullName>
    </submittedName>
</protein>
<evidence type="ECO:0000256" key="1">
    <source>
        <dbReference type="SAM" id="MobiDB-lite"/>
    </source>
</evidence>
<dbReference type="EMBL" id="MU003694">
    <property type="protein sequence ID" value="KAF2815293.1"/>
    <property type="molecule type" value="Genomic_DNA"/>
</dbReference>
<keyword evidence="3" id="KW-1185">Reference proteome</keyword>
<reference evidence="4" key="2">
    <citation type="submission" date="2020-04" db="EMBL/GenBank/DDBJ databases">
        <authorList>
            <consortium name="NCBI Genome Project"/>
        </authorList>
    </citation>
    <scope>NUCLEOTIDE SEQUENCE</scope>
    <source>
        <strain evidence="4">CBS 304.34</strain>
    </source>
</reference>
<reference evidence="4" key="3">
    <citation type="submission" date="2025-04" db="UniProtKB">
        <authorList>
            <consortium name="RefSeq"/>
        </authorList>
    </citation>
    <scope>IDENTIFICATION</scope>
    <source>
        <strain evidence="4">CBS 304.34</strain>
    </source>
</reference>
<dbReference type="OrthoDB" id="10669199at2759"/>
<evidence type="ECO:0000313" key="3">
    <source>
        <dbReference type="Proteomes" id="UP000504636"/>
    </source>
</evidence>
<organism evidence="2">
    <name type="scientific">Mytilinidion resinicola</name>
    <dbReference type="NCBI Taxonomy" id="574789"/>
    <lineage>
        <taxon>Eukaryota</taxon>
        <taxon>Fungi</taxon>
        <taxon>Dikarya</taxon>
        <taxon>Ascomycota</taxon>
        <taxon>Pezizomycotina</taxon>
        <taxon>Dothideomycetes</taxon>
        <taxon>Pleosporomycetidae</taxon>
        <taxon>Mytilinidiales</taxon>
        <taxon>Mytilinidiaceae</taxon>
        <taxon>Mytilinidion</taxon>
    </lineage>
</organism>
<name>A0A6A6Z3R5_9PEZI</name>
<sequence length="224" mass="24008">MSVVTNSTSMTARGPPAPLAVQDHHNFISTTSYNNIHQLYTNSFSITTTLSLPGNPNQSSSYDSDDDYCMDIDGFLTRGTYRDEARARLAQFLDEMDEAAAFLAYRRLYPIHRPVRTVFVPAPVYVVPSGPRRALHSARFNGGRAHDSRAPRSIASGSHHEDERDESRAGGASVASSARPHGTRSSASGHEGGNDRATTASRNSGASRSAASTARPHSSSGSNA</sequence>
<gene>
    <name evidence="2 4" type="ORF">BDZ99DRAFT_472592</name>
</gene>
<feature type="compositionally biased region" description="Low complexity" evidence="1">
    <location>
        <begin position="169"/>
        <end position="179"/>
    </location>
</feature>
<feature type="compositionally biased region" description="Low complexity" evidence="1">
    <location>
        <begin position="196"/>
        <end position="224"/>
    </location>
</feature>
<dbReference type="Proteomes" id="UP000504636">
    <property type="component" value="Unplaced"/>
</dbReference>
<evidence type="ECO:0000313" key="4">
    <source>
        <dbReference type="RefSeq" id="XP_033582257.1"/>
    </source>
</evidence>
<feature type="region of interest" description="Disordered" evidence="1">
    <location>
        <begin position="137"/>
        <end position="224"/>
    </location>
</feature>